<dbReference type="GO" id="GO:0031209">
    <property type="term" value="C:SCAR complex"/>
    <property type="evidence" value="ECO:0007669"/>
    <property type="project" value="TreeGrafter"/>
</dbReference>
<comment type="caution">
    <text evidence="12">The sequence shown here is derived from an EMBL/GenBank/DDBJ whole genome shotgun (WGS) entry which is preliminary data.</text>
</comment>
<dbReference type="Gene3D" id="6.10.140.1620">
    <property type="match status" value="1"/>
</dbReference>
<dbReference type="GO" id="GO:0035591">
    <property type="term" value="F:signaling adaptor activity"/>
    <property type="evidence" value="ECO:0007669"/>
    <property type="project" value="TreeGrafter"/>
</dbReference>
<evidence type="ECO:0000256" key="6">
    <source>
        <dbReference type="ARBA" id="ARBA00022490"/>
    </source>
</evidence>
<dbReference type="PROSITE" id="PS50192">
    <property type="entry name" value="T_SNARE"/>
    <property type="match status" value="1"/>
</dbReference>
<keyword evidence="13" id="KW-1185">Reference proteome</keyword>
<keyword evidence="9" id="KW-0206">Cytoskeleton</keyword>
<feature type="compositionally biased region" description="Pro residues" evidence="11">
    <location>
        <begin position="262"/>
        <end position="272"/>
    </location>
</feature>
<evidence type="ECO:0000256" key="1">
    <source>
        <dbReference type="ARBA" id="ARBA00004245"/>
    </source>
</evidence>
<dbReference type="EMBL" id="CACRXK020003460">
    <property type="protein sequence ID" value="CAB3998879.1"/>
    <property type="molecule type" value="Genomic_DNA"/>
</dbReference>
<dbReference type="InterPro" id="IPR012849">
    <property type="entry name" value="Abl-interactor_HHR_dom"/>
</dbReference>
<dbReference type="Proteomes" id="UP001152795">
    <property type="component" value="Unassembled WGS sequence"/>
</dbReference>
<evidence type="ECO:0000313" key="13">
    <source>
        <dbReference type="Proteomes" id="UP001152795"/>
    </source>
</evidence>
<feature type="compositionally biased region" description="Pro residues" evidence="11">
    <location>
        <begin position="280"/>
        <end position="289"/>
    </location>
</feature>
<evidence type="ECO:0000256" key="4">
    <source>
        <dbReference type="ARBA" id="ARBA00010020"/>
    </source>
</evidence>
<feature type="compositionally biased region" description="Polar residues" evidence="11">
    <location>
        <begin position="180"/>
        <end position="189"/>
    </location>
</feature>
<dbReference type="AlphaFoldDB" id="A0A6S7H3R3"/>
<comment type="similarity">
    <text evidence="4">Belongs to the ABI family.</text>
</comment>
<dbReference type="InterPro" id="IPR028455">
    <property type="entry name" value="ABI3_SH3"/>
</dbReference>
<evidence type="ECO:0000256" key="3">
    <source>
        <dbReference type="ARBA" id="ARBA00004510"/>
    </source>
</evidence>
<protein>
    <submittedName>
        <fullName evidence="12">Abl interactor 1 isoform X6</fullName>
    </submittedName>
</protein>
<dbReference type="InterPro" id="IPR001452">
    <property type="entry name" value="SH3_domain"/>
</dbReference>
<dbReference type="GO" id="GO:0030027">
    <property type="term" value="C:lamellipodium"/>
    <property type="evidence" value="ECO:0007669"/>
    <property type="project" value="UniProtKB-SubCell"/>
</dbReference>
<feature type="compositionally biased region" description="Pro residues" evidence="11">
    <location>
        <begin position="218"/>
        <end position="254"/>
    </location>
</feature>
<dbReference type="SMART" id="SM00326">
    <property type="entry name" value="SH3"/>
    <property type="match status" value="1"/>
</dbReference>
<keyword evidence="8" id="KW-0175">Coiled coil</keyword>
<proteinExistence type="inferred from homology"/>
<keyword evidence="10" id="KW-0966">Cell projection</keyword>
<evidence type="ECO:0000256" key="2">
    <source>
        <dbReference type="ARBA" id="ARBA00004486"/>
    </source>
</evidence>
<evidence type="ECO:0000313" key="12">
    <source>
        <dbReference type="EMBL" id="CAB3998879.1"/>
    </source>
</evidence>
<dbReference type="OrthoDB" id="5971719at2759"/>
<dbReference type="FunFam" id="2.30.30.40:FF:000002">
    <property type="entry name" value="abl interactor 1 isoform X1"/>
    <property type="match status" value="1"/>
</dbReference>
<reference evidence="12" key="1">
    <citation type="submission" date="2020-04" db="EMBL/GenBank/DDBJ databases">
        <authorList>
            <person name="Alioto T."/>
            <person name="Alioto T."/>
            <person name="Gomez Garrido J."/>
        </authorList>
    </citation>
    <scope>NUCLEOTIDE SEQUENCE</scope>
    <source>
        <strain evidence="12">A484AB</strain>
    </source>
</reference>
<evidence type="ECO:0000256" key="5">
    <source>
        <dbReference type="ARBA" id="ARBA00022443"/>
    </source>
</evidence>
<feature type="region of interest" description="Disordered" evidence="11">
    <location>
        <begin position="172"/>
        <end position="341"/>
    </location>
</feature>
<dbReference type="CDD" id="cd11826">
    <property type="entry name" value="SH3_Abi"/>
    <property type="match status" value="1"/>
</dbReference>
<dbReference type="PRINTS" id="PR00499">
    <property type="entry name" value="P67PHOX"/>
</dbReference>
<keyword evidence="5" id="KW-0728">SH3 domain</keyword>
<dbReference type="GO" id="GO:0001764">
    <property type="term" value="P:neuron migration"/>
    <property type="evidence" value="ECO:0007669"/>
    <property type="project" value="TreeGrafter"/>
</dbReference>
<name>A0A6S7H3R3_PARCT</name>
<evidence type="ECO:0000256" key="7">
    <source>
        <dbReference type="ARBA" id="ARBA00022553"/>
    </source>
</evidence>
<dbReference type="Gene3D" id="2.30.30.40">
    <property type="entry name" value="SH3 Domains"/>
    <property type="match status" value="1"/>
</dbReference>
<comment type="subcellular location">
    <subcellularLocation>
        <location evidence="2">Cell projection</location>
        <location evidence="2">Filopodium</location>
    </subcellularLocation>
    <subcellularLocation>
        <location evidence="3">Cell projection</location>
        <location evidence="3">Lamellipodium</location>
    </subcellularLocation>
    <subcellularLocation>
        <location evidence="1">Cytoplasm</location>
        <location evidence="1">Cytoskeleton</location>
    </subcellularLocation>
</comment>
<evidence type="ECO:0000256" key="9">
    <source>
        <dbReference type="ARBA" id="ARBA00023212"/>
    </source>
</evidence>
<evidence type="ECO:0000256" key="10">
    <source>
        <dbReference type="ARBA" id="ARBA00023273"/>
    </source>
</evidence>
<dbReference type="GO" id="GO:0005856">
    <property type="term" value="C:cytoskeleton"/>
    <property type="evidence" value="ECO:0007669"/>
    <property type="project" value="UniProtKB-SubCell"/>
</dbReference>
<dbReference type="GO" id="GO:0017124">
    <property type="term" value="F:SH3 domain binding"/>
    <property type="evidence" value="ECO:0007669"/>
    <property type="project" value="TreeGrafter"/>
</dbReference>
<sequence>MAEVNKNIATIFQQNIPNGKKALQDSHKNLAEIADYCERQYVSVNNTYKSNDKIKALEGTRTVFAETKQYATQSLASVAYQIHALAANVLDLLDNQASQLSQMNSDISYISNVVQVHKEKVARREIGVLASSKNTTRGHKIIAPSQREQPKRYQRQPIDYNALDNVGHGFQSAAAESKRNPSVRSSRGSTASPTTPTPPPTAPKAVTTGTLRVRAKNQPPPSAPPPPPEVPKAPNGPPPPPVLPNIAPPPPPMVNAPGSPVDLPPPPPPPSIPTDLEPMSPEPPPPPPMTLDVDGNHNPLPDFLPPPPSPFANHGEPSRSGEFSPLPPPPPELNDQTYDIPPTPAWVPEIYEEKVKRIVSIYDYEASRDDELSFKEGEIIYVLKKNSDGWYEGVMDGMTGLFPGNYVEASR</sequence>
<dbReference type="PANTHER" id="PTHR10460">
    <property type="entry name" value="ABL INTERACTOR FAMILY MEMBER"/>
    <property type="match status" value="1"/>
</dbReference>
<keyword evidence="7" id="KW-0597">Phosphoprotein</keyword>
<dbReference type="PROSITE" id="PS50002">
    <property type="entry name" value="SH3"/>
    <property type="match status" value="1"/>
</dbReference>
<dbReference type="Pfam" id="PF00018">
    <property type="entry name" value="SH3_1"/>
    <property type="match status" value="1"/>
</dbReference>
<organism evidence="12 13">
    <name type="scientific">Paramuricea clavata</name>
    <name type="common">Red gorgonian</name>
    <name type="synonym">Violescent sea-whip</name>
    <dbReference type="NCBI Taxonomy" id="317549"/>
    <lineage>
        <taxon>Eukaryota</taxon>
        <taxon>Metazoa</taxon>
        <taxon>Cnidaria</taxon>
        <taxon>Anthozoa</taxon>
        <taxon>Octocorallia</taxon>
        <taxon>Malacalcyonacea</taxon>
        <taxon>Plexauridae</taxon>
        <taxon>Paramuricea</taxon>
    </lineage>
</organism>
<gene>
    <name evidence="12" type="ORF">PACLA_8A080002</name>
</gene>
<dbReference type="PANTHER" id="PTHR10460:SF0">
    <property type="entry name" value="ABELSON INTERACTING PROTEIN, ISOFORM D"/>
    <property type="match status" value="1"/>
</dbReference>
<dbReference type="InterPro" id="IPR000727">
    <property type="entry name" value="T_SNARE_dom"/>
</dbReference>
<dbReference type="GO" id="GO:0030175">
    <property type="term" value="C:filopodium"/>
    <property type="evidence" value="ECO:0007669"/>
    <property type="project" value="UniProtKB-SubCell"/>
</dbReference>
<keyword evidence="6" id="KW-0963">Cytoplasm</keyword>
<accession>A0A6S7H3R3</accession>
<evidence type="ECO:0000256" key="11">
    <source>
        <dbReference type="SAM" id="MobiDB-lite"/>
    </source>
</evidence>
<evidence type="ECO:0000256" key="8">
    <source>
        <dbReference type="ARBA" id="ARBA00023054"/>
    </source>
</evidence>
<dbReference type="PRINTS" id="PR00452">
    <property type="entry name" value="SH3DOMAIN"/>
</dbReference>
<dbReference type="Pfam" id="PF07815">
    <property type="entry name" value="Abi_HHR"/>
    <property type="match status" value="1"/>
</dbReference>
<dbReference type="InterPro" id="IPR028457">
    <property type="entry name" value="ABI"/>
</dbReference>
<dbReference type="SUPFAM" id="SSF50044">
    <property type="entry name" value="SH3-domain"/>
    <property type="match status" value="1"/>
</dbReference>
<dbReference type="InterPro" id="IPR036028">
    <property type="entry name" value="SH3-like_dom_sf"/>
</dbReference>